<evidence type="ECO:0008006" key="4">
    <source>
        <dbReference type="Google" id="ProtNLM"/>
    </source>
</evidence>
<feature type="transmembrane region" description="Helical" evidence="1">
    <location>
        <begin position="200"/>
        <end position="222"/>
    </location>
</feature>
<feature type="transmembrane region" description="Helical" evidence="1">
    <location>
        <begin position="163"/>
        <end position="180"/>
    </location>
</feature>
<keyword evidence="3" id="KW-1185">Reference proteome</keyword>
<name>A0ABR7X6W7_9SPHI</name>
<comment type="caution">
    <text evidence="2">The sequence shown here is derived from an EMBL/GenBank/DDBJ whole genome shotgun (WGS) entry which is preliminary data.</text>
</comment>
<keyword evidence="1" id="KW-0472">Membrane</keyword>
<gene>
    <name evidence="2" type="ORF">IDJ75_13275</name>
</gene>
<evidence type="ECO:0000256" key="1">
    <source>
        <dbReference type="SAM" id="Phobius"/>
    </source>
</evidence>
<dbReference type="Proteomes" id="UP000618754">
    <property type="component" value="Unassembled WGS sequence"/>
</dbReference>
<protein>
    <recommendedName>
        <fullName evidence="4">DUF1129 family protein</fullName>
    </recommendedName>
</protein>
<evidence type="ECO:0000313" key="3">
    <source>
        <dbReference type="Proteomes" id="UP000618754"/>
    </source>
</evidence>
<dbReference type="EMBL" id="JACWMW010000002">
    <property type="protein sequence ID" value="MBD1386251.1"/>
    <property type="molecule type" value="Genomic_DNA"/>
</dbReference>
<organism evidence="2 3">
    <name type="scientific">Mucilaginibacter rigui</name>
    <dbReference type="NCBI Taxonomy" id="534635"/>
    <lineage>
        <taxon>Bacteria</taxon>
        <taxon>Pseudomonadati</taxon>
        <taxon>Bacteroidota</taxon>
        <taxon>Sphingobacteriia</taxon>
        <taxon>Sphingobacteriales</taxon>
        <taxon>Sphingobacteriaceae</taxon>
        <taxon>Mucilaginibacter</taxon>
    </lineage>
</organism>
<proteinExistence type="predicted"/>
<accession>A0ABR7X6W7</accession>
<feature type="transmembrane region" description="Helical" evidence="1">
    <location>
        <begin position="118"/>
        <end position="142"/>
    </location>
</feature>
<sequence>MILSPHELQWVTERMKIYDIKYQESYFEILDHILTAIETKRDNGDTRDISVVFQDVVDTDFGGYSGIEALAVKQENIYNKYIGGVFKAIFRGYLNWGLLVFTIVISALAYTLPDNKAMHGVFFIAILLLAFSPLLYAFLLISRKGTSVKGKKSLLKGRLISQTYLPGMLLNGIIYLPVLFKGGDDVNGFKIMQHWPLPALMVILIFFAVLNLSSITLCNQVLKKRG</sequence>
<evidence type="ECO:0000313" key="2">
    <source>
        <dbReference type="EMBL" id="MBD1386251.1"/>
    </source>
</evidence>
<reference evidence="2 3" key="1">
    <citation type="submission" date="2020-09" db="EMBL/GenBank/DDBJ databases">
        <title>Novel species of Mucilaginibacter isolated from a glacier on the Tibetan Plateau.</title>
        <authorList>
            <person name="Liu Q."/>
            <person name="Xin Y.-H."/>
        </authorList>
    </citation>
    <scope>NUCLEOTIDE SEQUENCE [LARGE SCALE GENOMIC DNA]</scope>
    <source>
        <strain evidence="2 3">CGMCC 1.13878</strain>
    </source>
</reference>
<keyword evidence="1" id="KW-1133">Transmembrane helix</keyword>
<feature type="transmembrane region" description="Helical" evidence="1">
    <location>
        <begin position="93"/>
        <end position="112"/>
    </location>
</feature>
<keyword evidence="1" id="KW-0812">Transmembrane</keyword>
<dbReference type="RefSeq" id="WP_191176064.1">
    <property type="nucleotide sequence ID" value="NZ_JACWMW010000002.1"/>
</dbReference>